<protein>
    <submittedName>
        <fullName evidence="2">Uncharacterized protein</fullName>
    </submittedName>
</protein>
<keyword evidence="3" id="KW-1185">Reference proteome</keyword>
<evidence type="ECO:0000256" key="1">
    <source>
        <dbReference type="SAM" id="MobiDB-lite"/>
    </source>
</evidence>
<evidence type="ECO:0000313" key="2">
    <source>
        <dbReference type="EMBL" id="VCX42862.1"/>
    </source>
</evidence>
<organism evidence="2 3">
    <name type="scientific">Gulo gulo</name>
    <name type="common">Wolverine</name>
    <name type="synonym">Gluton</name>
    <dbReference type="NCBI Taxonomy" id="48420"/>
    <lineage>
        <taxon>Eukaryota</taxon>
        <taxon>Metazoa</taxon>
        <taxon>Chordata</taxon>
        <taxon>Craniata</taxon>
        <taxon>Vertebrata</taxon>
        <taxon>Euteleostomi</taxon>
        <taxon>Mammalia</taxon>
        <taxon>Eutheria</taxon>
        <taxon>Laurasiatheria</taxon>
        <taxon>Carnivora</taxon>
        <taxon>Caniformia</taxon>
        <taxon>Musteloidea</taxon>
        <taxon>Mustelidae</taxon>
        <taxon>Guloninae</taxon>
        <taxon>Gulo</taxon>
    </lineage>
</organism>
<dbReference type="EMBL" id="CYRY02046998">
    <property type="protein sequence ID" value="VCX42862.1"/>
    <property type="molecule type" value="Genomic_DNA"/>
</dbReference>
<feature type="region of interest" description="Disordered" evidence="1">
    <location>
        <begin position="1"/>
        <end position="37"/>
    </location>
</feature>
<accession>A0A9X9QB55</accession>
<proteinExistence type="predicted"/>
<sequence>MASQNRGWPLRPGNLGGMSRKRTGKTLTGREEKTVFR</sequence>
<dbReference type="AlphaFoldDB" id="A0A9X9QB55"/>
<gene>
    <name evidence="2" type="ORF">BN2614_LOCUS3</name>
</gene>
<evidence type="ECO:0000313" key="3">
    <source>
        <dbReference type="Proteomes" id="UP000269945"/>
    </source>
</evidence>
<name>A0A9X9QB55_GULGU</name>
<reference evidence="2 3" key="1">
    <citation type="submission" date="2018-10" db="EMBL/GenBank/DDBJ databases">
        <authorList>
            <person name="Ekblom R."/>
            <person name="Jareborg N."/>
        </authorList>
    </citation>
    <scope>NUCLEOTIDE SEQUENCE [LARGE SCALE GENOMIC DNA]</scope>
    <source>
        <tissue evidence="2">Muscle</tissue>
    </source>
</reference>
<feature type="compositionally biased region" description="Basic and acidic residues" evidence="1">
    <location>
        <begin position="28"/>
        <end position="37"/>
    </location>
</feature>
<comment type="caution">
    <text evidence="2">The sequence shown here is derived from an EMBL/GenBank/DDBJ whole genome shotgun (WGS) entry which is preliminary data.</text>
</comment>
<dbReference type="Proteomes" id="UP000269945">
    <property type="component" value="Unassembled WGS sequence"/>
</dbReference>